<proteinExistence type="predicted"/>
<evidence type="ECO:0000256" key="1">
    <source>
        <dbReference type="SAM" id="MobiDB-lite"/>
    </source>
</evidence>
<evidence type="ECO:0000313" key="2">
    <source>
        <dbReference type="EMBL" id="KAK4310732.1"/>
    </source>
</evidence>
<dbReference type="Proteomes" id="UP001292094">
    <property type="component" value="Unassembled WGS sequence"/>
</dbReference>
<keyword evidence="3" id="KW-1185">Reference proteome</keyword>
<feature type="compositionally biased region" description="Basic and acidic residues" evidence="1">
    <location>
        <begin position="25"/>
        <end position="49"/>
    </location>
</feature>
<accession>A0AAE1PPH1</accession>
<organism evidence="2 3">
    <name type="scientific">Petrolisthes manimaculis</name>
    <dbReference type="NCBI Taxonomy" id="1843537"/>
    <lineage>
        <taxon>Eukaryota</taxon>
        <taxon>Metazoa</taxon>
        <taxon>Ecdysozoa</taxon>
        <taxon>Arthropoda</taxon>
        <taxon>Crustacea</taxon>
        <taxon>Multicrustacea</taxon>
        <taxon>Malacostraca</taxon>
        <taxon>Eumalacostraca</taxon>
        <taxon>Eucarida</taxon>
        <taxon>Decapoda</taxon>
        <taxon>Pleocyemata</taxon>
        <taxon>Anomura</taxon>
        <taxon>Galatheoidea</taxon>
        <taxon>Porcellanidae</taxon>
        <taxon>Petrolisthes</taxon>
    </lineage>
</organism>
<dbReference type="EMBL" id="JAWZYT010001602">
    <property type="protein sequence ID" value="KAK4310732.1"/>
    <property type="molecule type" value="Genomic_DNA"/>
</dbReference>
<gene>
    <name evidence="2" type="ORF">Pmani_017718</name>
</gene>
<protein>
    <submittedName>
        <fullName evidence="2">Uncharacterized protein</fullName>
    </submittedName>
</protein>
<reference evidence="2" key="1">
    <citation type="submission" date="2023-11" db="EMBL/GenBank/DDBJ databases">
        <title>Genome assemblies of two species of porcelain crab, Petrolisthes cinctipes and Petrolisthes manimaculis (Anomura: Porcellanidae).</title>
        <authorList>
            <person name="Angst P."/>
        </authorList>
    </citation>
    <scope>NUCLEOTIDE SEQUENCE</scope>
    <source>
        <strain evidence="2">PB745_02</strain>
        <tissue evidence="2">Gill</tissue>
    </source>
</reference>
<comment type="caution">
    <text evidence="2">The sequence shown here is derived from an EMBL/GenBank/DDBJ whole genome shotgun (WGS) entry which is preliminary data.</text>
</comment>
<feature type="region of interest" description="Disordered" evidence="1">
    <location>
        <begin position="23"/>
        <end position="49"/>
    </location>
</feature>
<evidence type="ECO:0000313" key="3">
    <source>
        <dbReference type="Proteomes" id="UP001292094"/>
    </source>
</evidence>
<sequence>MARAGGCVVAWRSDHVLLIVAGGAKEGKEGGEERRSVEGGEERSRWKEGGEERLHLQTVLYTTSSSSLFPHPPCQH</sequence>
<dbReference type="AlphaFoldDB" id="A0AAE1PPH1"/>
<name>A0AAE1PPH1_9EUCA</name>